<dbReference type="RefSeq" id="WP_052952632.1">
    <property type="nucleotide sequence ID" value="NZ_FOMB01000027.1"/>
</dbReference>
<dbReference type="STRING" id="728005.SAMN04488059_1275"/>
<evidence type="ECO:0000313" key="4">
    <source>
        <dbReference type="Proteomes" id="UP000182258"/>
    </source>
</evidence>
<dbReference type="OrthoDB" id="9784014at2"/>
<evidence type="ECO:0000256" key="2">
    <source>
        <dbReference type="SAM" id="Phobius"/>
    </source>
</evidence>
<gene>
    <name evidence="3" type="ORF">SAMN04488059_1275</name>
</gene>
<dbReference type="Proteomes" id="UP000182258">
    <property type="component" value="Unassembled WGS sequence"/>
</dbReference>
<organism evidence="3 4">
    <name type="scientific">Devosia psychrophila</name>
    <dbReference type="NCBI Taxonomy" id="728005"/>
    <lineage>
        <taxon>Bacteria</taxon>
        <taxon>Pseudomonadati</taxon>
        <taxon>Pseudomonadota</taxon>
        <taxon>Alphaproteobacteria</taxon>
        <taxon>Hyphomicrobiales</taxon>
        <taxon>Devosiaceae</taxon>
        <taxon>Devosia</taxon>
    </lineage>
</organism>
<evidence type="ECO:0000313" key="3">
    <source>
        <dbReference type="EMBL" id="SFD18714.1"/>
    </source>
</evidence>
<reference evidence="3 4" key="1">
    <citation type="submission" date="2016-10" db="EMBL/GenBank/DDBJ databases">
        <authorList>
            <person name="de Groot N.N."/>
        </authorList>
    </citation>
    <scope>NUCLEOTIDE SEQUENCE [LARGE SCALE GENOMIC DNA]</scope>
    <source>
        <strain evidence="3 4">CGMCC 1.10210</strain>
    </source>
</reference>
<name>A0A1I1Q9A3_9HYPH</name>
<feature type="region of interest" description="Disordered" evidence="1">
    <location>
        <begin position="403"/>
        <end position="424"/>
    </location>
</feature>
<keyword evidence="2" id="KW-0472">Membrane</keyword>
<sequence length="424" mass="44328">MNPLPIVWASLRRNGFTSVLFVVVVALVVAFGKAISAQERALRSGSVRAADKFDLIVAAPGSFNDVLLSTVYLNPSAVELLDPAVSASLLAEPATEFVAPIGFGGSIDGAPLVGTIAPFVEYLSGGLGEGRMFAQINEAVVGALAPFSLGDELEVHHRTEAGGIDADAAADALEAEAHDHEHEHEGDHHGITVVGRMLPTGTPWDRASVVPIEYDWEAHGLGTGHTAGDMRIGPPFEARPLPGIPAMVVKPRDVAAAYGLRGQYRTEQSTAFFPAEVLVGLYAVLGDVTVIMGGLTLASQGLVMVAAILAGIVAILDLQRQRFAVLRALGASPSFICHRLCLCDCTGGFRRADRPCAGLGSGCALVSRDSSIDGDRHAGGGRLARARSDWRCHCAVSGIGHHSRTADLPPPSHRGPALAPFARS</sequence>
<dbReference type="EMBL" id="FOMB01000027">
    <property type="protein sequence ID" value="SFD18714.1"/>
    <property type="molecule type" value="Genomic_DNA"/>
</dbReference>
<feature type="transmembrane region" description="Helical" evidence="2">
    <location>
        <begin position="271"/>
        <end position="291"/>
    </location>
</feature>
<proteinExistence type="predicted"/>
<keyword evidence="2" id="KW-1133">Transmembrane helix</keyword>
<dbReference type="AlphaFoldDB" id="A0A1I1Q9A3"/>
<accession>A0A1I1Q9A3</accession>
<keyword evidence="2" id="KW-0812">Transmembrane</keyword>
<feature type="transmembrane region" description="Helical" evidence="2">
    <location>
        <begin position="15"/>
        <end position="35"/>
    </location>
</feature>
<evidence type="ECO:0000256" key="1">
    <source>
        <dbReference type="SAM" id="MobiDB-lite"/>
    </source>
</evidence>
<feature type="transmembrane region" description="Helical" evidence="2">
    <location>
        <begin position="297"/>
        <end position="318"/>
    </location>
</feature>
<protein>
    <submittedName>
        <fullName evidence="3">Putative ABC transport system permease protein</fullName>
    </submittedName>
</protein>